<sequence length="98" mass="10962">MVLILQHILIAVIQFFRRGQQAFLKADEPPSHSNVLQDALLSLGSVIDASSLREVVQEVLKEVIPKLESVFIYLLDTETGKLFCDNPPHELPPEGKAR</sequence>
<organism evidence="1 2">
    <name type="scientific">Polypterus senegalus</name>
    <name type="common">Senegal bichir</name>
    <dbReference type="NCBI Taxonomy" id="55291"/>
    <lineage>
        <taxon>Eukaryota</taxon>
        <taxon>Metazoa</taxon>
        <taxon>Chordata</taxon>
        <taxon>Craniata</taxon>
        <taxon>Vertebrata</taxon>
        <taxon>Euteleostomi</taxon>
        <taxon>Actinopterygii</taxon>
        <taxon>Polypteriformes</taxon>
        <taxon>Polypteridae</taxon>
        <taxon>Polypterus</taxon>
    </lineage>
</organism>
<comment type="caution">
    <text evidence="1">The sequence shown here is derived from an EMBL/GenBank/DDBJ whole genome shotgun (WGS) entry which is preliminary data.</text>
</comment>
<gene>
    <name evidence="1" type="primary">Pde2a_0</name>
    <name evidence="1" type="ORF">GTO92_0001255</name>
</gene>
<proteinExistence type="predicted"/>
<dbReference type="Proteomes" id="UP001166052">
    <property type="component" value="Unassembled WGS sequence"/>
</dbReference>
<name>A0ABS2Z4N4_POLSE</name>
<evidence type="ECO:0000313" key="2">
    <source>
        <dbReference type="Proteomes" id="UP001166052"/>
    </source>
</evidence>
<evidence type="ECO:0000313" key="1">
    <source>
        <dbReference type="EMBL" id="MBN3293573.1"/>
    </source>
</evidence>
<protein>
    <submittedName>
        <fullName evidence="1">PDE2A phosphodiesterase</fullName>
    </submittedName>
</protein>
<accession>A0ABS2Z4N4</accession>
<dbReference type="EMBL" id="JAAWVN010022323">
    <property type="protein sequence ID" value="MBN3293573.1"/>
    <property type="molecule type" value="Genomic_DNA"/>
</dbReference>
<feature type="non-terminal residue" evidence="1">
    <location>
        <position position="1"/>
    </location>
</feature>
<keyword evidence="2" id="KW-1185">Reference proteome</keyword>
<reference evidence="1" key="1">
    <citation type="journal article" date="2021" name="Cell">
        <title>Tracing the genetic footprints of vertebrate landing in non-teleost ray-finned fishes.</title>
        <authorList>
            <person name="Bi X."/>
            <person name="Wang K."/>
            <person name="Yang L."/>
            <person name="Pan H."/>
            <person name="Jiang H."/>
            <person name="Wei Q."/>
            <person name="Fang M."/>
            <person name="Yu H."/>
            <person name="Zhu C."/>
            <person name="Cai Y."/>
            <person name="He Y."/>
            <person name="Gan X."/>
            <person name="Zeng H."/>
            <person name="Yu D."/>
            <person name="Zhu Y."/>
            <person name="Jiang H."/>
            <person name="Qiu Q."/>
            <person name="Yang H."/>
            <person name="Zhang Y.E."/>
            <person name="Wang W."/>
            <person name="Zhu M."/>
            <person name="He S."/>
            <person name="Zhang G."/>
        </authorList>
    </citation>
    <scope>NUCLEOTIDE SEQUENCE</scope>
    <source>
        <strain evidence="1">Bchr_001</strain>
    </source>
</reference>
<feature type="non-terminal residue" evidence="1">
    <location>
        <position position="98"/>
    </location>
</feature>